<dbReference type="InterPro" id="IPR036249">
    <property type="entry name" value="Thioredoxin-like_sf"/>
</dbReference>
<dbReference type="Pfam" id="PF00255">
    <property type="entry name" value="GSHPx"/>
    <property type="match status" value="1"/>
</dbReference>
<dbReference type="PANTHER" id="PTHR11592">
    <property type="entry name" value="GLUTATHIONE PEROXIDASE"/>
    <property type="match status" value="1"/>
</dbReference>
<dbReference type="GO" id="GO:0006979">
    <property type="term" value="P:response to oxidative stress"/>
    <property type="evidence" value="ECO:0007669"/>
    <property type="project" value="InterPro"/>
</dbReference>
<accession>A0A9R1UFV1</accession>
<evidence type="ECO:0000313" key="4">
    <source>
        <dbReference type="EMBL" id="KAJ0186357.1"/>
    </source>
</evidence>
<comment type="caution">
    <text evidence="4">The sequence shown here is derived from an EMBL/GenBank/DDBJ whole genome shotgun (WGS) entry which is preliminary data.</text>
</comment>
<keyword evidence="2" id="KW-0575">Peroxidase</keyword>
<dbReference type="PANTHER" id="PTHR11592:SF17">
    <property type="entry name" value="GLUTATHIONE PEROXIDASE 5-RELATED"/>
    <property type="match status" value="1"/>
</dbReference>
<reference evidence="4 5" key="1">
    <citation type="journal article" date="2017" name="Nat. Commun.">
        <title>Genome assembly with in vitro proximity ligation data and whole-genome triplication in lettuce.</title>
        <authorList>
            <person name="Reyes-Chin-Wo S."/>
            <person name="Wang Z."/>
            <person name="Yang X."/>
            <person name="Kozik A."/>
            <person name="Arikit S."/>
            <person name="Song C."/>
            <person name="Xia L."/>
            <person name="Froenicke L."/>
            <person name="Lavelle D.O."/>
            <person name="Truco M.J."/>
            <person name="Xia R."/>
            <person name="Zhu S."/>
            <person name="Xu C."/>
            <person name="Xu H."/>
            <person name="Xu X."/>
            <person name="Cox K."/>
            <person name="Korf I."/>
            <person name="Meyers B.C."/>
            <person name="Michelmore R.W."/>
        </authorList>
    </citation>
    <scope>NUCLEOTIDE SEQUENCE [LARGE SCALE GENOMIC DNA]</scope>
    <source>
        <strain evidence="5">cv. Salinas</strain>
        <tissue evidence="4">Seedlings</tissue>
    </source>
</reference>
<keyword evidence="5" id="KW-1185">Reference proteome</keyword>
<dbReference type="InterPro" id="IPR000889">
    <property type="entry name" value="Glutathione_peroxidase"/>
</dbReference>
<keyword evidence="3" id="KW-0560">Oxidoreductase</keyword>
<gene>
    <name evidence="4" type="ORF">LSAT_V11C900463890</name>
</gene>
<sequence length="96" mass="11374">MEILAYPCNKFLKQEPDSSEKMEELSCTRFNATYPIFQKYMFPKAKKMGVCWAKHQMELHQVSSRVIGRYGPTTSPLFIQGTIFHAYFFYIMHHIE</sequence>
<dbReference type="SUPFAM" id="SSF52833">
    <property type="entry name" value="Thioredoxin-like"/>
    <property type="match status" value="1"/>
</dbReference>
<evidence type="ECO:0000256" key="1">
    <source>
        <dbReference type="ARBA" id="ARBA00006926"/>
    </source>
</evidence>
<evidence type="ECO:0000256" key="2">
    <source>
        <dbReference type="ARBA" id="ARBA00022559"/>
    </source>
</evidence>
<proteinExistence type="inferred from homology"/>
<comment type="similarity">
    <text evidence="1">Belongs to the glutathione peroxidase family.</text>
</comment>
<organism evidence="4 5">
    <name type="scientific">Lactuca sativa</name>
    <name type="common">Garden lettuce</name>
    <dbReference type="NCBI Taxonomy" id="4236"/>
    <lineage>
        <taxon>Eukaryota</taxon>
        <taxon>Viridiplantae</taxon>
        <taxon>Streptophyta</taxon>
        <taxon>Embryophyta</taxon>
        <taxon>Tracheophyta</taxon>
        <taxon>Spermatophyta</taxon>
        <taxon>Magnoliopsida</taxon>
        <taxon>eudicotyledons</taxon>
        <taxon>Gunneridae</taxon>
        <taxon>Pentapetalae</taxon>
        <taxon>asterids</taxon>
        <taxon>campanulids</taxon>
        <taxon>Asterales</taxon>
        <taxon>Asteraceae</taxon>
        <taxon>Cichorioideae</taxon>
        <taxon>Cichorieae</taxon>
        <taxon>Lactucinae</taxon>
        <taxon>Lactuca</taxon>
    </lineage>
</organism>
<dbReference type="Gene3D" id="3.40.30.10">
    <property type="entry name" value="Glutaredoxin"/>
    <property type="match status" value="1"/>
</dbReference>
<evidence type="ECO:0000256" key="3">
    <source>
        <dbReference type="ARBA" id="ARBA00023002"/>
    </source>
</evidence>
<name>A0A9R1UFV1_LACSA</name>
<dbReference type="GO" id="GO:0004601">
    <property type="term" value="F:peroxidase activity"/>
    <property type="evidence" value="ECO:0007669"/>
    <property type="project" value="UniProtKB-KW"/>
</dbReference>
<protein>
    <submittedName>
        <fullName evidence="4">Uncharacterized protein</fullName>
    </submittedName>
</protein>
<dbReference type="Proteomes" id="UP000235145">
    <property type="component" value="Unassembled WGS sequence"/>
</dbReference>
<dbReference type="EMBL" id="NBSK02000009">
    <property type="protein sequence ID" value="KAJ0186357.1"/>
    <property type="molecule type" value="Genomic_DNA"/>
</dbReference>
<evidence type="ECO:0000313" key="5">
    <source>
        <dbReference type="Proteomes" id="UP000235145"/>
    </source>
</evidence>
<dbReference type="AlphaFoldDB" id="A0A9R1UFV1"/>